<dbReference type="PANTHER" id="PTHR13994:SF13">
    <property type="entry name" value="FI03680P"/>
    <property type="match status" value="1"/>
</dbReference>
<dbReference type="InterPro" id="IPR000086">
    <property type="entry name" value="NUDIX_hydrolase_dom"/>
</dbReference>
<dbReference type="PANTHER" id="PTHR13994">
    <property type="entry name" value="NUDIX HYDROLASE RELATED"/>
    <property type="match status" value="1"/>
</dbReference>
<dbReference type="PRINTS" id="PR00502">
    <property type="entry name" value="NUDIXFAMILY"/>
</dbReference>
<comment type="caution">
    <text evidence="7">The sequence shown here is derived from an EMBL/GenBank/DDBJ whole genome shotgun (WGS) entry which is preliminary data.</text>
</comment>
<comment type="similarity">
    <text evidence="1 4">Belongs to the Nudix hydrolase family.</text>
</comment>
<dbReference type="GO" id="GO:0035529">
    <property type="term" value="F:NADH pyrophosphatase activity"/>
    <property type="evidence" value="ECO:0007669"/>
    <property type="project" value="TreeGrafter"/>
</dbReference>
<sequence>MSVPRRVVKLLQLTAKGPPGIRYQRKKSSVQCIMDNPVLFKGKKDRFSGITVLSEDEPTTAQEFETVLQASLSHWAKEKIRGVWFRVHLQNAEWVPILAKHGFTYHHAQPQFVMMVKWLAVNEPNNIPRYAHNVIGVGAFVVNDDDELLVVRERFHTRPHWKLPGGYVEPGEDLSTAAIREVKEETGIEADFMSLVSFRHVHGANFNCSDIYFIVHMRPKSKNITMCERELAACEWMKLEEYINHPYVHETNRFFAERFLECRKNGIQIEASNIFSGAFKKNQVIYSINFQNAQSSDGKNDQENTSCSDVVNGGPKI</sequence>
<evidence type="ECO:0000313" key="7">
    <source>
        <dbReference type="EMBL" id="ROT84025.1"/>
    </source>
</evidence>
<evidence type="ECO:0000313" key="8">
    <source>
        <dbReference type="Proteomes" id="UP000283509"/>
    </source>
</evidence>
<dbReference type="Gene3D" id="3.40.630.30">
    <property type="match status" value="1"/>
</dbReference>
<dbReference type="InterPro" id="IPR015797">
    <property type="entry name" value="NUDIX_hydrolase-like_dom_sf"/>
</dbReference>
<dbReference type="InterPro" id="IPR040618">
    <property type="entry name" value="Pre-Nudix"/>
</dbReference>
<dbReference type="SUPFAM" id="SSF55811">
    <property type="entry name" value="Nudix"/>
    <property type="match status" value="1"/>
</dbReference>
<organism evidence="7 8">
    <name type="scientific">Penaeus vannamei</name>
    <name type="common">Whiteleg shrimp</name>
    <name type="synonym">Litopenaeus vannamei</name>
    <dbReference type="NCBI Taxonomy" id="6689"/>
    <lineage>
        <taxon>Eukaryota</taxon>
        <taxon>Metazoa</taxon>
        <taxon>Ecdysozoa</taxon>
        <taxon>Arthropoda</taxon>
        <taxon>Crustacea</taxon>
        <taxon>Multicrustacea</taxon>
        <taxon>Malacostraca</taxon>
        <taxon>Eumalacostraca</taxon>
        <taxon>Eucarida</taxon>
        <taxon>Decapoda</taxon>
        <taxon>Dendrobranchiata</taxon>
        <taxon>Penaeoidea</taxon>
        <taxon>Penaeidae</taxon>
        <taxon>Penaeus</taxon>
    </lineage>
</organism>
<accession>A0A3R7MJ34</accession>
<protein>
    <submittedName>
        <fullName evidence="7">Nudix hydrolase 8</fullName>
    </submittedName>
</protein>
<dbReference type="FunFam" id="3.40.630.30:FF:000016">
    <property type="entry name" value="nudix hydrolase 2"/>
    <property type="match status" value="1"/>
</dbReference>
<reference evidence="7 8" key="2">
    <citation type="submission" date="2019-01" db="EMBL/GenBank/DDBJ databases">
        <title>The decoding of complex shrimp genome reveals the adaptation for benthos swimmer, frequently molting mechanism and breeding impact on genome.</title>
        <authorList>
            <person name="Sun Y."/>
            <person name="Gao Y."/>
            <person name="Yu Y."/>
        </authorList>
    </citation>
    <scope>NUCLEOTIDE SEQUENCE [LARGE SCALE GENOMIC DNA]</scope>
    <source>
        <tissue evidence="7">Muscle</tissue>
    </source>
</reference>
<feature type="domain" description="Nudix hydrolase" evidence="6">
    <location>
        <begin position="132"/>
        <end position="261"/>
    </location>
</feature>
<name>A0A3R7MJ34_PENVA</name>
<dbReference type="STRING" id="6689.A0A3R7MJ34"/>
<gene>
    <name evidence="7" type="ORF">C7M84_022814</name>
</gene>
<evidence type="ECO:0000256" key="4">
    <source>
        <dbReference type="RuleBase" id="RU003476"/>
    </source>
</evidence>
<dbReference type="AlphaFoldDB" id="A0A3R7MJ34"/>
<dbReference type="PRINTS" id="PR01356">
    <property type="entry name" value="GFGPROTEIN"/>
</dbReference>
<evidence type="ECO:0000259" key="6">
    <source>
        <dbReference type="PROSITE" id="PS51462"/>
    </source>
</evidence>
<evidence type="ECO:0000256" key="2">
    <source>
        <dbReference type="ARBA" id="ARBA00022723"/>
    </source>
</evidence>
<feature type="compositionally biased region" description="Polar residues" evidence="5">
    <location>
        <begin position="294"/>
        <end position="309"/>
    </location>
</feature>
<dbReference type="InterPro" id="IPR020084">
    <property type="entry name" value="NUDIX_hydrolase_CS"/>
</dbReference>
<dbReference type="PROSITE" id="PS00893">
    <property type="entry name" value="NUDIX_BOX"/>
    <property type="match status" value="1"/>
</dbReference>
<dbReference type="Gene3D" id="3.90.79.10">
    <property type="entry name" value="Nucleoside Triphosphate Pyrophosphohydrolase"/>
    <property type="match status" value="1"/>
</dbReference>
<keyword evidence="2" id="KW-0479">Metal-binding</keyword>
<dbReference type="GO" id="GO:0051287">
    <property type="term" value="F:NAD binding"/>
    <property type="evidence" value="ECO:0007669"/>
    <property type="project" value="TreeGrafter"/>
</dbReference>
<feature type="region of interest" description="Disordered" evidence="5">
    <location>
        <begin position="294"/>
        <end position="317"/>
    </location>
</feature>
<dbReference type="Pfam" id="PF18290">
    <property type="entry name" value="Nudix_hydro"/>
    <property type="match status" value="1"/>
</dbReference>
<dbReference type="EMBL" id="QCYY01000609">
    <property type="protein sequence ID" value="ROT84025.1"/>
    <property type="molecule type" value="Genomic_DNA"/>
</dbReference>
<reference evidence="7 8" key="1">
    <citation type="submission" date="2018-04" db="EMBL/GenBank/DDBJ databases">
        <authorList>
            <person name="Zhang X."/>
            <person name="Yuan J."/>
            <person name="Li F."/>
            <person name="Xiang J."/>
        </authorList>
    </citation>
    <scope>NUCLEOTIDE SEQUENCE [LARGE SCALE GENOMIC DNA]</scope>
    <source>
        <tissue evidence="7">Muscle</tissue>
    </source>
</reference>
<dbReference type="InterPro" id="IPR020476">
    <property type="entry name" value="Nudix_hydrolase"/>
</dbReference>
<evidence type="ECO:0000256" key="1">
    <source>
        <dbReference type="ARBA" id="ARBA00005582"/>
    </source>
</evidence>
<dbReference type="CDD" id="cd04670">
    <property type="entry name" value="NUDIX_ASFGF2_Nudt6"/>
    <property type="match status" value="1"/>
</dbReference>
<keyword evidence="3 4" id="KW-0378">Hydrolase</keyword>
<dbReference type="InterPro" id="IPR003293">
    <property type="entry name" value="Nudix_hydrolase6-like"/>
</dbReference>
<evidence type="ECO:0000256" key="5">
    <source>
        <dbReference type="SAM" id="MobiDB-lite"/>
    </source>
</evidence>
<dbReference type="Pfam" id="PF00293">
    <property type="entry name" value="NUDIX"/>
    <property type="match status" value="1"/>
</dbReference>
<dbReference type="GO" id="GO:0046872">
    <property type="term" value="F:metal ion binding"/>
    <property type="evidence" value="ECO:0007669"/>
    <property type="project" value="UniProtKB-KW"/>
</dbReference>
<evidence type="ECO:0000256" key="3">
    <source>
        <dbReference type="ARBA" id="ARBA00022801"/>
    </source>
</evidence>
<dbReference type="Proteomes" id="UP000283509">
    <property type="component" value="Unassembled WGS sequence"/>
</dbReference>
<dbReference type="GO" id="GO:0047631">
    <property type="term" value="F:ADP-ribose diphosphatase activity"/>
    <property type="evidence" value="ECO:0007669"/>
    <property type="project" value="TreeGrafter"/>
</dbReference>
<dbReference type="PROSITE" id="PS51462">
    <property type="entry name" value="NUDIX"/>
    <property type="match status" value="1"/>
</dbReference>
<proteinExistence type="inferred from homology"/>
<dbReference type="OrthoDB" id="447842at2759"/>
<keyword evidence="8" id="KW-1185">Reference proteome</keyword>
<dbReference type="FunFam" id="3.90.79.10:FF:000015">
    <property type="entry name" value="Nudix hydrolase 8"/>
    <property type="match status" value="1"/>
</dbReference>